<comment type="caution">
    <text evidence="1">The sequence shown here is derived from an EMBL/GenBank/DDBJ whole genome shotgun (WGS) entry which is preliminary data.</text>
</comment>
<keyword evidence="2" id="KW-1185">Reference proteome</keyword>
<dbReference type="Proteomes" id="UP000010290">
    <property type="component" value="Chromosome"/>
</dbReference>
<organism evidence="1 2">
    <name type="scientific">Providencia sneebia DSM 19967</name>
    <dbReference type="NCBI Taxonomy" id="1141660"/>
    <lineage>
        <taxon>Bacteria</taxon>
        <taxon>Pseudomonadati</taxon>
        <taxon>Pseudomonadota</taxon>
        <taxon>Gammaproteobacteria</taxon>
        <taxon>Enterobacterales</taxon>
        <taxon>Morganellaceae</taxon>
        <taxon>Providencia</taxon>
    </lineage>
</organism>
<dbReference type="EMBL" id="AKKN01000005">
    <property type="protein sequence ID" value="EKT60002.1"/>
    <property type="molecule type" value="Genomic_DNA"/>
</dbReference>
<protein>
    <submittedName>
        <fullName evidence="1">Uncharacterized protein</fullName>
    </submittedName>
</protein>
<dbReference type="RefSeq" id="WP_008914710.1">
    <property type="nucleotide sequence ID" value="NZ_CM001773.1"/>
</dbReference>
<dbReference type="AlphaFoldDB" id="K8WRE9"/>
<dbReference type="PATRIC" id="fig|1141660.3.peg.846"/>
<dbReference type="HOGENOM" id="CLU_2619241_0_0_6"/>
<evidence type="ECO:0000313" key="2">
    <source>
        <dbReference type="Proteomes" id="UP000010290"/>
    </source>
</evidence>
<proteinExistence type="predicted"/>
<accession>K8WRE9</accession>
<sequence>MIFCGFPVNSPELVKKIEEIKNSRRFDLSFGGKIYMRVSVENGKLIGEVENVDFSIYDRKNKEVIYKWNYMTGIQESR</sequence>
<dbReference type="OrthoDB" id="9999012at2"/>
<name>K8WRE9_9GAMM</name>
<gene>
    <name evidence="1" type="ORF">OO7_04189</name>
</gene>
<evidence type="ECO:0000313" key="1">
    <source>
        <dbReference type="EMBL" id="EKT60002.1"/>
    </source>
</evidence>
<reference evidence="1 2" key="1">
    <citation type="journal article" date="2012" name="BMC Genomics">
        <title>Comparative genomics of bacteria in the genus Providencia isolated from wild Drosophila melanogaster.</title>
        <authorList>
            <person name="Galac M.R."/>
            <person name="Lazzaro B.P."/>
        </authorList>
    </citation>
    <scope>NUCLEOTIDE SEQUENCE [LARGE SCALE GENOMIC DNA]</scope>
    <source>
        <strain evidence="1 2">DSM 19967</strain>
    </source>
</reference>